<dbReference type="RefSeq" id="WP_196414057.1">
    <property type="nucleotide sequence ID" value="NZ_JADQTO010000005.1"/>
</dbReference>
<evidence type="ECO:0000313" key="1">
    <source>
        <dbReference type="EMBL" id="MBG0562262.1"/>
    </source>
</evidence>
<reference evidence="1" key="1">
    <citation type="submission" date="2020-11" db="EMBL/GenBank/DDBJ databases">
        <title>Isolation and identification of active actinomycetes.</title>
        <authorList>
            <person name="Sun X."/>
        </authorList>
    </citation>
    <scope>NUCLEOTIDE SEQUENCE</scope>
    <source>
        <strain evidence="1">NEAU-A11</strain>
    </source>
</reference>
<dbReference type="PANTHER" id="PTHR36849">
    <property type="entry name" value="CYTOPLASMIC PROTEIN-RELATED"/>
    <property type="match status" value="1"/>
</dbReference>
<protein>
    <submittedName>
        <fullName evidence="1">DUF488 family protein</fullName>
    </submittedName>
</protein>
<evidence type="ECO:0000313" key="2">
    <source>
        <dbReference type="Proteomes" id="UP000598146"/>
    </source>
</evidence>
<dbReference type="InterPro" id="IPR052552">
    <property type="entry name" value="YeaO-like"/>
</dbReference>
<gene>
    <name evidence="1" type="ORF">I4J89_12385</name>
</gene>
<sequence length="46" mass="5265">MAFQVKRVHDDAGPADGYRVLVDRLWPRGISKDRAALDRWAKEAAR</sequence>
<accession>A0A931C6H0</accession>
<dbReference type="Pfam" id="PF22752">
    <property type="entry name" value="DUF488-N3i"/>
    <property type="match status" value="1"/>
</dbReference>
<dbReference type="Proteomes" id="UP000598146">
    <property type="component" value="Unassembled WGS sequence"/>
</dbReference>
<dbReference type="PANTHER" id="PTHR36849:SF1">
    <property type="entry name" value="CYTOPLASMIC PROTEIN"/>
    <property type="match status" value="1"/>
</dbReference>
<name>A0A931C6H0_9ACTN</name>
<dbReference type="AlphaFoldDB" id="A0A931C6H0"/>
<comment type="caution">
    <text evidence="1">The sequence shown here is derived from an EMBL/GenBank/DDBJ whole genome shotgun (WGS) entry which is preliminary data.</text>
</comment>
<keyword evidence="2" id="KW-1185">Reference proteome</keyword>
<organism evidence="1 2">
    <name type="scientific">Actinoplanes aureus</name>
    <dbReference type="NCBI Taxonomy" id="2792083"/>
    <lineage>
        <taxon>Bacteria</taxon>
        <taxon>Bacillati</taxon>
        <taxon>Actinomycetota</taxon>
        <taxon>Actinomycetes</taxon>
        <taxon>Micromonosporales</taxon>
        <taxon>Micromonosporaceae</taxon>
        <taxon>Actinoplanes</taxon>
    </lineage>
</organism>
<proteinExistence type="predicted"/>
<dbReference type="EMBL" id="JADQTO010000005">
    <property type="protein sequence ID" value="MBG0562262.1"/>
    <property type="molecule type" value="Genomic_DNA"/>
</dbReference>